<dbReference type="Proteomes" id="UP000053477">
    <property type="component" value="Unassembled WGS sequence"/>
</dbReference>
<reference evidence="4 5" key="1">
    <citation type="submission" date="2015-04" db="EMBL/GenBank/DDBJ databases">
        <title>Complete genome sequence of Schizopora paradoxa KUC8140, a cosmopolitan wood degrader in East Asia.</title>
        <authorList>
            <consortium name="DOE Joint Genome Institute"/>
            <person name="Min B."/>
            <person name="Park H."/>
            <person name="Jang Y."/>
            <person name="Kim J.-J."/>
            <person name="Kim K.H."/>
            <person name="Pangilinan J."/>
            <person name="Lipzen A."/>
            <person name="Riley R."/>
            <person name="Grigoriev I.V."/>
            <person name="Spatafora J.W."/>
            <person name="Choi I.-G."/>
        </authorList>
    </citation>
    <scope>NUCLEOTIDE SEQUENCE [LARGE SCALE GENOMIC DNA]</scope>
    <source>
        <strain evidence="4 5">KUC8140</strain>
    </source>
</reference>
<feature type="region of interest" description="Disordered" evidence="1">
    <location>
        <begin position="331"/>
        <end position="401"/>
    </location>
</feature>
<dbReference type="InParanoid" id="A0A0H2RK89"/>
<keyword evidence="2" id="KW-0812">Transmembrane</keyword>
<feature type="transmembrane region" description="Helical" evidence="2">
    <location>
        <begin position="199"/>
        <end position="222"/>
    </location>
</feature>
<dbReference type="InterPro" id="IPR008972">
    <property type="entry name" value="Cupredoxin"/>
</dbReference>
<dbReference type="STRING" id="27342.A0A0H2RK89"/>
<keyword evidence="5" id="KW-1185">Reference proteome</keyword>
<keyword evidence="2" id="KW-0472">Membrane</keyword>
<organism evidence="4 5">
    <name type="scientific">Schizopora paradoxa</name>
    <dbReference type="NCBI Taxonomy" id="27342"/>
    <lineage>
        <taxon>Eukaryota</taxon>
        <taxon>Fungi</taxon>
        <taxon>Dikarya</taxon>
        <taxon>Basidiomycota</taxon>
        <taxon>Agaricomycotina</taxon>
        <taxon>Agaricomycetes</taxon>
        <taxon>Hymenochaetales</taxon>
        <taxon>Schizoporaceae</taxon>
        <taxon>Schizopora</taxon>
    </lineage>
</organism>
<evidence type="ECO:0000256" key="1">
    <source>
        <dbReference type="SAM" id="MobiDB-lite"/>
    </source>
</evidence>
<proteinExistence type="predicted"/>
<dbReference type="SUPFAM" id="SSF49503">
    <property type="entry name" value="Cupredoxins"/>
    <property type="match status" value="1"/>
</dbReference>
<evidence type="ECO:0000313" key="5">
    <source>
        <dbReference type="Proteomes" id="UP000053477"/>
    </source>
</evidence>
<feature type="compositionally biased region" description="Low complexity" evidence="1">
    <location>
        <begin position="154"/>
        <end position="197"/>
    </location>
</feature>
<feature type="region of interest" description="Disordered" evidence="1">
    <location>
        <begin position="416"/>
        <end position="467"/>
    </location>
</feature>
<dbReference type="PANTHER" id="PTHR34883">
    <property type="entry name" value="SERINE-RICH PROTEIN, PUTATIVE-RELATED-RELATED"/>
    <property type="match status" value="1"/>
</dbReference>
<dbReference type="Gene3D" id="2.60.40.420">
    <property type="entry name" value="Cupredoxins - blue copper proteins"/>
    <property type="match status" value="1"/>
</dbReference>
<name>A0A0H2RK89_9AGAM</name>
<feature type="chain" id="PRO_5005201896" description="Cupredoxin" evidence="3">
    <location>
        <begin position="19"/>
        <end position="467"/>
    </location>
</feature>
<accession>A0A0H2RK89</accession>
<feature type="signal peptide" evidence="3">
    <location>
        <begin position="1"/>
        <end position="18"/>
    </location>
</feature>
<dbReference type="PANTHER" id="PTHR34883:SF8">
    <property type="entry name" value="EXTRACELLULAR SERINE-RICH PROTEIN (AFU_ORTHOLOGUE AFUA_6G00670)"/>
    <property type="match status" value="1"/>
</dbReference>
<dbReference type="AlphaFoldDB" id="A0A0H2RK89"/>
<dbReference type="CDD" id="cd00920">
    <property type="entry name" value="Cupredoxin"/>
    <property type="match status" value="1"/>
</dbReference>
<protein>
    <recommendedName>
        <fullName evidence="6">Cupredoxin</fullName>
    </recommendedName>
</protein>
<dbReference type="EMBL" id="KQ085981">
    <property type="protein sequence ID" value="KLO12289.1"/>
    <property type="molecule type" value="Genomic_DNA"/>
</dbReference>
<evidence type="ECO:0008006" key="6">
    <source>
        <dbReference type="Google" id="ProtNLM"/>
    </source>
</evidence>
<feature type="compositionally biased region" description="Pro residues" evidence="1">
    <location>
        <begin position="451"/>
        <end position="460"/>
    </location>
</feature>
<keyword evidence="3" id="KW-0732">Signal</keyword>
<evidence type="ECO:0000313" key="4">
    <source>
        <dbReference type="EMBL" id="KLO12289.1"/>
    </source>
</evidence>
<feature type="region of interest" description="Disordered" evidence="1">
    <location>
        <begin position="149"/>
        <end position="197"/>
    </location>
</feature>
<evidence type="ECO:0000256" key="3">
    <source>
        <dbReference type="SAM" id="SignalP"/>
    </source>
</evidence>
<keyword evidence="2" id="KW-1133">Transmembrane helix</keyword>
<sequence>MLALRGIVLLAVSSAVVGQVTQTVAVGTFYNPPLLAAAAVDDVIVFQFTAGTHGVTQSSVDNPCVQLAGGFNSGLIPGNTVDPPTFNLTITNITTPIWFFCQATVPFSHCANGMVGAINAPLDQYSSFTAAAKTVSGTPSPTTTLVLTGQGAFASDPPSSPTITSAPATTTSTSSTSTSSTSSSTSPAPTSSKSSSNGAAIGGGVGGAVAVLIIGILGFLLFRAKRKQPKKADPFTVPLEPGMQHFDPSKGPGNVSYVASQRTGGSEGASAGMMYQPGAGMASMAPMNSPYDQYGSNNRDSRPMMGMGMAGGYGNQNSTGNFDGPIRNREVANVGGGYAPSEPASDTNEREQREFVGPLPPNSPMGSLGGTTYRDSAVDPRTSSYTEGAGSGYKSPRRTEADVKEIAKEVAELLLPQLRANDPSRQTPPVTIPRQLPQPTDALTSGGVEPPEQPRSPGPPQYERYNL</sequence>
<dbReference type="InterPro" id="IPR052953">
    <property type="entry name" value="Ser-rich/MCO-related"/>
</dbReference>
<gene>
    <name evidence="4" type="ORF">SCHPADRAFT_905301</name>
</gene>
<dbReference type="OrthoDB" id="2331100at2759"/>
<evidence type="ECO:0000256" key="2">
    <source>
        <dbReference type="SAM" id="Phobius"/>
    </source>
</evidence>